<evidence type="ECO:0000313" key="1">
    <source>
        <dbReference type="EMBL" id="KZP14806.1"/>
    </source>
</evidence>
<dbReference type="PROSITE" id="PS51257">
    <property type="entry name" value="PROKAR_LIPOPROTEIN"/>
    <property type="match status" value="1"/>
</dbReference>
<name>A0A166DK67_9AGAM</name>
<dbReference type="Proteomes" id="UP000076532">
    <property type="component" value="Unassembled WGS sequence"/>
</dbReference>
<reference evidence="1 2" key="1">
    <citation type="journal article" date="2016" name="Mol. Biol. Evol.">
        <title>Comparative Genomics of Early-Diverging Mushroom-Forming Fungi Provides Insights into the Origins of Lignocellulose Decay Capabilities.</title>
        <authorList>
            <person name="Nagy L.G."/>
            <person name="Riley R."/>
            <person name="Tritt A."/>
            <person name="Adam C."/>
            <person name="Daum C."/>
            <person name="Floudas D."/>
            <person name="Sun H."/>
            <person name="Yadav J.S."/>
            <person name="Pangilinan J."/>
            <person name="Larsson K.H."/>
            <person name="Matsuura K."/>
            <person name="Barry K."/>
            <person name="Labutti K."/>
            <person name="Kuo R."/>
            <person name="Ohm R.A."/>
            <person name="Bhattacharya S.S."/>
            <person name="Shirouzu T."/>
            <person name="Yoshinaga Y."/>
            <person name="Martin F.M."/>
            <person name="Grigoriev I.V."/>
            <person name="Hibbett D.S."/>
        </authorList>
    </citation>
    <scope>NUCLEOTIDE SEQUENCE [LARGE SCALE GENOMIC DNA]</scope>
    <source>
        <strain evidence="1 2">CBS 109695</strain>
    </source>
</reference>
<accession>A0A166DK67</accession>
<gene>
    <name evidence="1" type="ORF">FIBSPDRAFT_867945</name>
</gene>
<dbReference type="EMBL" id="KV417612">
    <property type="protein sequence ID" value="KZP14806.1"/>
    <property type="molecule type" value="Genomic_DNA"/>
</dbReference>
<proteinExistence type="predicted"/>
<keyword evidence="2" id="KW-1185">Reference proteome</keyword>
<dbReference type="AlphaFoldDB" id="A0A166DK67"/>
<organism evidence="1 2">
    <name type="scientific">Athelia psychrophila</name>
    <dbReference type="NCBI Taxonomy" id="1759441"/>
    <lineage>
        <taxon>Eukaryota</taxon>
        <taxon>Fungi</taxon>
        <taxon>Dikarya</taxon>
        <taxon>Basidiomycota</taxon>
        <taxon>Agaricomycotina</taxon>
        <taxon>Agaricomycetes</taxon>
        <taxon>Agaricomycetidae</taxon>
        <taxon>Atheliales</taxon>
        <taxon>Atheliaceae</taxon>
        <taxon>Athelia</taxon>
    </lineage>
</organism>
<sequence>MARSLYPCPALASFVACLLTHPWRYHRQPPQSSSTPPPIRLPQLREDTRYELRGCQCCDEIMRGAITEDICRAGRSCFGRRGAVSPNPLPASPVLTSPAFSDRVPLVTNFRRPEK</sequence>
<protein>
    <submittedName>
        <fullName evidence="1">Uncharacterized protein</fullName>
    </submittedName>
</protein>
<evidence type="ECO:0000313" key="2">
    <source>
        <dbReference type="Proteomes" id="UP000076532"/>
    </source>
</evidence>